<gene>
    <name evidence="3" type="ORF">GBA63_19025</name>
</gene>
<evidence type="ECO:0000259" key="2">
    <source>
        <dbReference type="Pfam" id="PF26395"/>
    </source>
</evidence>
<reference evidence="3 4" key="1">
    <citation type="submission" date="2019-10" db="EMBL/GenBank/DDBJ databases">
        <title>Rubrobacter sp nov SCSIO 52090 isolated from a deep-sea sediment in the South China Sea.</title>
        <authorList>
            <person name="Chen R.W."/>
        </authorList>
    </citation>
    <scope>NUCLEOTIDE SEQUENCE [LARGE SCALE GENOMIC DNA]</scope>
    <source>
        <strain evidence="3 4">SCSIO 52909</strain>
    </source>
</reference>
<keyword evidence="4" id="KW-1185">Reference proteome</keyword>
<feature type="domain" description="Type II CBASS E2 protein" evidence="2">
    <location>
        <begin position="28"/>
        <end position="139"/>
    </location>
</feature>
<dbReference type="AlphaFoldDB" id="A0A6G8QDI7"/>
<accession>A0A6G8QDI7</accession>
<dbReference type="InterPro" id="IPR058588">
    <property type="entry name" value="E2-CBASS"/>
</dbReference>
<dbReference type="Pfam" id="PF26395">
    <property type="entry name" value="E2-CBASS"/>
    <property type="match status" value="1"/>
</dbReference>
<sequence>MIRTSRPGNLKAPWWRRDVAARGRMEAGIRSRYPGIEISGSAKKLTYELDLDLEVYEARRITIVFKAGEPASCVEVFADGPTESPHRYGERRLCMWYPADPPELRWLPEHRLVGLIEMARLHLFREEYWRRTGGWDVGEWLGPEIHPGEEEAEETANEAGAAG</sequence>
<dbReference type="RefSeq" id="WP_166178749.1">
    <property type="nucleotide sequence ID" value="NZ_CP045119.1"/>
</dbReference>
<dbReference type="EMBL" id="CP045119">
    <property type="protein sequence ID" value="QIN84502.1"/>
    <property type="molecule type" value="Genomic_DNA"/>
</dbReference>
<evidence type="ECO:0000313" key="3">
    <source>
        <dbReference type="EMBL" id="QIN84502.1"/>
    </source>
</evidence>
<feature type="region of interest" description="Disordered" evidence="1">
    <location>
        <begin position="142"/>
        <end position="163"/>
    </location>
</feature>
<dbReference type="KEGG" id="rub:GBA63_19025"/>
<organism evidence="3 4">
    <name type="scientific">Rubrobacter tropicus</name>
    <dbReference type="NCBI Taxonomy" id="2653851"/>
    <lineage>
        <taxon>Bacteria</taxon>
        <taxon>Bacillati</taxon>
        <taxon>Actinomycetota</taxon>
        <taxon>Rubrobacteria</taxon>
        <taxon>Rubrobacterales</taxon>
        <taxon>Rubrobacteraceae</taxon>
        <taxon>Rubrobacter</taxon>
    </lineage>
</organism>
<protein>
    <recommendedName>
        <fullName evidence="2">Type II CBASS E2 protein domain-containing protein</fullName>
    </recommendedName>
</protein>
<dbReference type="Proteomes" id="UP000501452">
    <property type="component" value="Chromosome"/>
</dbReference>
<proteinExistence type="predicted"/>
<evidence type="ECO:0000313" key="4">
    <source>
        <dbReference type="Proteomes" id="UP000501452"/>
    </source>
</evidence>
<evidence type="ECO:0000256" key="1">
    <source>
        <dbReference type="SAM" id="MobiDB-lite"/>
    </source>
</evidence>
<name>A0A6G8QDI7_9ACTN</name>